<dbReference type="NCBIfam" id="TIGR01484">
    <property type="entry name" value="HAD-SF-IIB"/>
    <property type="match status" value="1"/>
</dbReference>
<evidence type="ECO:0000256" key="1">
    <source>
        <dbReference type="ARBA" id="ARBA00004496"/>
    </source>
</evidence>
<feature type="compositionally biased region" description="Basic residues" evidence="6">
    <location>
        <begin position="139"/>
        <end position="151"/>
    </location>
</feature>
<dbReference type="AlphaFoldDB" id="A0A6A7C809"/>
<keyword evidence="8" id="KW-1185">Reference proteome</keyword>
<evidence type="ECO:0000256" key="3">
    <source>
        <dbReference type="ARBA" id="ARBA00006330"/>
    </source>
</evidence>
<dbReference type="Proteomes" id="UP000799421">
    <property type="component" value="Unassembled WGS sequence"/>
</dbReference>
<dbReference type="Gene3D" id="3.40.50.1000">
    <property type="entry name" value="HAD superfamily/HAD-like"/>
    <property type="match status" value="1"/>
</dbReference>
<evidence type="ECO:0000256" key="6">
    <source>
        <dbReference type="SAM" id="MobiDB-lite"/>
    </source>
</evidence>
<dbReference type="InterPro" id="IPR036412">
    <property type="entry name" value="HAD-like_sf"/>
</dbReference>
<evidence type="ECO:0000313" key="8">
    <source>
        <dbReference type="Proteomes" id="UP000799421"/>
    </source>
</evidence>
<keyword evidence="5" id="KW-0597">Phosphoprotein</keyword>
<comment type="similarity">
    <text evidence="3">In the C-terminal section; belongs to the trehalose phosphatase family.</text>
</comment>
<dbReference type="Gene3D" id="3.40.50.2000">
    <property type="entry name" value="Glycogen Phosphorylase B"/>
    <property type="match status" value="2"/>
</dbReference>
<proteinExistence type="inferred from homology"/>
<gene>
    <name evidence="7" type="ORF">K470DRAFT_292725</name>
</gene>
<dbReference type="InterPro" id="IPR006379">
    <property type="entry name" value="HAD-SF_hydro_IIB"/>
</dbReference>
<dbReference type="Pfam" id="PF00982">
    <property type="entry name" value="Glyco_transf_20"/>
    <property type="match status" value="1"/>
</dbReference>
<organism evidence="7 8">
    <name type="scientific">Piedraia hortae CBS 480.64</name>
    <dbReference type="NCBI Taxonomy" id="1314780"/>
    <lineage>
        <taxon>Eukaryota</taxon>
        <taxon>Fungi</taxon>
        <taxon>Dikarya</taxon>
        <taxon>Ascomycota</taxon>
        <taxon>Pezizomycotina</taxon>
        <taxon>Dothideomycetes</taxon>
        <taxon>Dothideomycetidae</taxon>
        <taxon>Capnodiales</taxon>
        <taxon>Piedraiaceae</taxon>
        <taxon>Piedraia</taxon>
    </lineage>
</organism>
<dbReference type="Gene3D" id="3.30.70.1020">
    <property type="entry name" value="Trehalose-6-phosphate phosphatase related protein, domain 2"/>
    <property type="match status" value="1"/>
</dbReference>
<name>A0A6A7C809_9PEZI</name>
<reference evidence="7" key="1">
    <citation type="journal article" date="2020" name="Stud. Mycol.">
        <title>101 Dothideomycetes genomes: a test case for predicting lifestyles and emergence of pathogens.</title>
        <authorList>
            <person name="Haridas S."/>
            <person name="Albert R."/>
            <person name="Binder M."/>
            <person name="Bloem J."/>
            <person name="Labutti K."/>
            <person name="Salamov A."/>
            <person name="Andreopoulos B."/>
            <person name="Baker S."/>
            <person name="Barry K."/>
            <person name="Bills G."/>
            <person name="Bluhm B."/>
            <person name="Cannon C."/>
            <person name="Castanera R."/>
            <person name="Culley D."/>
            <person name="Daum C."/>
            <person name="Ezra D."/>
            <person name="Gonzalez J."/>
            <person name="Henrissat B."/>
            <person name="Kuo A."/>
            <person name="Liang C."/>
            <person name="Lipzen A."/>
            <person name="Lutzoni F."/>
            <person name="Magnuson J."/>
            <person name="Mondo S."/>
            <person name="Nolan M."/>
            <person name="Ohm R."/>
            <person name="Pangilinan J."/>
            <person name="Park H.-J."/>
            <person name="Ramirez L."/>
            <person name="Alfaro M."/>
            <person name="Sun H."/>
            <person name="Tritt A."/>
            <person name="Yoshinaga Y."/>
            <person name="Zwiers L.-H."/>
            <person name="Turgeon B."/>
            <person name="Goodwin S."/>
            <person name="Spatafora J."/>
            <person name="Crous P."/>
            <person name="Grigoriev I."/>
        </authorList>
    </citation>
    <scope>NUCLEOTIDE SEQUENCE</scope>
    <source>
        <strain evidence="7">CBS 480.64</strain>
    </source>
</reference>
<dbReference type="CDD" id="cd03788">
    <property type="entry name" value="GT20_TPS"/>
    <property type="match status" value="1"/>
</dbReference>
<keyword evidence="7" id="KW-0808">Transferase</keyword>
<dbReference type="Pfam" id="PF02358">
    <property type="entry name" value="Trehalose_PPase"/>
    <property type="match status" value="1"/>
</dbReference>
<dbReference type="SUPFAM" id="SSF53756">
    <property type="entry name" value="UDP-Glycosyltransferase/glycogen phosphorylase"/>
    <property type="match status" value="1"/>
</dbReference>
<dbReference type="FunFam" id="3.40.50.2000:FF:000099">
    <property type="entry name" value="Alpha,alpha-trehalose phosphate synthase subunit, putative"/>
    <property type="match status" value="1"/>
</dbReference>
<dbReference type="OrthoDB" id="755951at2759"/>
<protein>
    <submittedName>
        <fullName evidence="7">Glycosyltransferase family 20 protein</fullName>
    </submittedName>
</protein>
<sequence>MATHQVSLFLPYTIAFHESPTLQQRPTFDQRSSSTADLPSLKGVSSLLSASTEASTPSGKAAVDFFASQSSSDLARIAHARPGDPRSLVRSDAHLSDWGKQAIFNQPKSRAGPLPSGSILDFAKVQGDIERKRQDAKIRSTHRSPPGRKSRAGSNDRGYEGKVWTVEPAIHGNGGLTNAVRAAGDAGDMEISWIGTVGFPTDALSMSLKEEIRDKLLTDHESEVVYVSDKDLDGHYTHFCKTILWPIFHYQVPDHPKSKAYADHSWKFYRNVNEAFANKVIASYKRGDTIWVHDYHLLLVPQMVREKLPHAKIGFFLHTAFPSSEVFRCLAMRKELLEGVLGANLVAFQTEEYASHFLQTCSRLLTVETLPEGVQLENHFVNVTSEAIGIYPSAVADSRDDPEVKQWIEAIQERYKDKKLIVSRDKLDNVRGVRQKLLAYELFLNKHPEWREKVVLIQVASASSEQSELMTTVSDICTRIDSVHSTLAHQPLVFLKQDIGFSQYLALLSIADVLMVTALRDGMNLTTHEYIFCQDGQATNGLKRHGPVILSEFTGSASVFGSAHLSINPWDYQQQANIIKYALEMGEKEKDSRWSKLHNIVMTHTGGRWVKVLNETLDRVYQEQAERDSSSVPRLSVNRMADAYDGSNTRVFILDYEGTLAPLRTSMGVPLTSPQRVLDALSELMADSRNIIYVMSARRPEELASIFRGLPSLGLIAEDGCFVREFGAASREWQQFIDDDKTASWKEEVRSILKYYSDRLEGSSIEERHASFVFRWDKVEDQDVASRFAGESVDQINSACKSMNINAVPIQQAILIEQTEFTKCTAAEHIFRNLRRAHNMSKPDFLLVAGDDREDEVVFNWANSLAKEGTVRNVYTVSVGKRNTVAQASLTQGSSGLLNALLKLAKISSSSIGPDYLNKGASST</sequence>
<dbReference type="EMBL" id="MU005960">
    <property type="protein sequence ID" value="KAF2863624.1"/>
    <property type="molecule type" value="Genomic_DNA"/>
</dbReference>
<dbReference type="GO" id="GO:0030234">
    <property type="term" value="F:enzyme regulator activity"/>
    <property type="evidence" value="ECO:0007669"/>
    <property type="project" value="UniProtKB-ARBA"/>
</dbReference>
<dbReference type="PANTHER" id="PTHR10788:SF15">
    <property type="entry name" value="TREHALOSE SYNTHASE COMPLEX REGULATORY SUBUNIT TPS3-RELATED"/>
    <property type="match status" value="1"/>
</dbReference>
<keyword evidence="4" id="KW-0963">Cytoplasm</keyword>
<dbReference type="GO" id="GO:0005992">
    <property type="term" value="P:trehalose biosynthetic process"/>
    <property type="evidence" value="ECO:0007669"/>
    <property type="project" value="InterPro"/>
</dbReference>
<dbReference type="SUPFAM" id="SSF56784">
    <property type="entry name" value="HAD-like"/>
    <property type="match status" value="1"/>
</dbReference>
<dbReference type="GO" id="GO:0004805">
    <property type="term" value="F:trehalose-phosphatase activity"/>
    <property type="evidence" value="ECO:0007669"/>
    <property type="project" value="TreeGrafter"/>
</dbReference>
<comment type="subcellular location">
    <subcellularLocation>
        <location evidence="1">Cytoplasm</location>
    </subcellularLocation>
</comment>
<dbReference type="InterPro" id="IPR023214">
    <property type="entry name" value="HAD_sf"/>
</dbReference>
<feature type="region of interest" description="Disordered" evidence="6">
    <location>
        <begin position="130"/>
        <end position="159"/>
    </location>
</feature>
<accession>A0A6A7C809</accession>
<dbReference type="InterPro" id="IPR001830">
    <property type="entry name" value="Glyco_trans_20"/>
</dbReference>
<evidence type="ECO:0000313" key="7">
    <source>
        <dbReference type="EMBL" id="KAF2863624.1"/>
    </source>
</evidence>
<evidence type="ECO:0000256" key="4">
    <source>
        <dbReference type="ARBA" id="ARBA00022490"/>
    </source>
</evidence>
<dbReference type="GO" id="GO:0003825">
    <property type="term" value="F:alpha,alpha-trehalose-phosphate synthase (UDP-forming) activity"/>
    <property type="evidence" value="ECO:0007669"/>
    <property type="project" value="TreeGrafter"/>
</dbReference>
<comment type="similarity">
    <text evidence="2">In the N-terminal section; belongs to the glycosyltransferase 20 family.</text>
</comment>
<dbReference type="GO" id="GO:0005946">
    <property type="term" value="C:alpha,alpha-trehalose-phosphate synthase complex (UDP-forming)"/>
    <property type="evidence" value="ECO:0007669"/>
    <property type="project" value="TreeGrafter"/>
</dbReference>
<evidence type="ECO:0000256" key="2">
    <source>
        <dbReference type="ARBA" id="ARBA00005409"/>
    </source>
</evidence>
<evidence type="ECO:0000256" key="5">
    <source>
        <dbReference type="ARBA" id="ARBA00022553"/>
    </source>
</evidence>
<dbReference type="GO" id="GO:0005829">
    <property type="term" value="C:cytosol"/>
    <property type="evidence" value="ECO:0007669"/>
    <property type="project" value="TreeGrafter"/>
</dbReference>
<dbReference type="InterPro" id="IPR003337">
    <property type="entry name" value="Trehalose_PPase"/>
</dbReference>
<dbReference type="FunFam" id="3.40.50.2000:FF:000036">
    <property type="entry name" value="Alpha,alpha-trehalose-phosphate synthase subunit Tps2"/>
    <property type="match status" value="1"/>
</dbReference>
<dbReference type="PANTHER" id="PTHR10788">
    <property type="entry name" value="TREHALOSE-6-PHOSPHATE SYNTHASE"/>
    <property type="match status" value="1"/>
</dbReference>